<accession>B6GBF2</accession>
<dbReference type="AlphaFoldDB" id="B6GBF2"/>
<dbReference type="EMBL" id="ABXJ01000073">
    <property type="protein sequence ID" value="EEA90415.1"/>
    <property type="molecule type" value="Genomic_DNA"/>
</dbReference>
<name>B6GBF2_9ACTN</name>
<dbReference type="STRING" id="445975.COLSTE_01412"/>
<evidence type="ECO:0000313" key="2">
    <source>
        <dbReference type="Proteomes" id="UP000003560"/>
    </source>
</evidence>
<comment type="caution">
    <text evidence="1">The sequence shown here is derived from an EMBL/GenBank/DDBJ whole genome shotgun (WGS) entry which is preliminary data.</text>
</comment>
<evidence type="ECO:0000313" key="1">
    <source>
        <dbReference type="EMBL" id="EEA90415.1"/>
    </source>
</evidence>
<proteinExistence type="predicted"/>
<dbReference type="HOGENOM" id="CLU_2823711_0_0_11"/>
<dbReference type="Proteomes" id="UP000003560">
    <property type="component" value="Unassembled WGS sequence"/>
</dbReference>
<gene>
    <name evidence="1" type="ORF">COLSTE_01412</name>
</gene>
<reference evidence="1 2" key="1">
    <citation type="submission" date="2008-10" db="EMBL/GenBank/DDBJ databases">
        <title>Draft genome sequence of Collinsella stercoris (DSM 13279).</title>
        <authorList>
            <person name="Sudarsanam P."/>
            <person name="Ley R."/>
            <person name="Guruge J."/>
            <person name="Turnbaugh P.J."/>
            <person name="Mahowald M."/>
            <person name="Liep D."/>
            <person name="Gordon J."/>
        </authorList>
    </citation>
    <scope>NUCLEOTIDE SEQUENCE [LARGE SCALE GENOMIC DNA]</scope>
    <source>
        <strain evidence="1 2">DSM 13279</strain>
    </source>
</reference>
<organism evidence="1 2">
    <name type="scientific">Collinsella stercoris DSM 13279</name>
    <dbReference type="NCBI Taxonomy" id="445975"/>
    <lineage>
        <taxon>Bacteria</taxon>
        <taxon>Bacillati</taxon>
        <taxon>Actinomycetota</taxon>
        <taxon>Coriobacteriia</taxon>
        <taxon>Coriobacteriales</taxon>
        <taxon>Coriobacteriaceae</taxon>
        <taxon>Collinsella</taxon>
    </lineage>
</organism>
<protein>
    <submittedName>
        <fullName evidence="1">Uncharacterized protein</fullName>
    </submittedName>
</protein>
<keyword evidence="2" id="KW-1185">Reference proteome</keyword>
<reference evidence="1 2" key="2">
    <citation type="submission" date="2008-10" db="EMBL/GenBank/DDBJ databases">
        <authorList>
            <person name="Fulton L."/>
            <person name="Clifton S."/>
            <person name="Fulton B."/>
            <person name="Xu J."/>
            <person name="Minx P."/>
            <person name="Pepin K.H."/>
            <person name="Johnson M."/>
            <person name="Thiruvilangam P."/>
            <person name="Bhonagiri V."/>
            <person name="Nash W.E."/>
            <person name="Mardis E.R."/>
            <person name="Wilson R.K."/>
        </authorList>
    </citation>
    <scope>NUCLEOTIDE SEQUENCE [LARGE SCALE GENOMIC DNA]</scope>
    <source>
        <strain evidence="1 2">DSM 13279</strain>
    </source>
</reference>
<sequence length="66" mass="7407">MPGRPVPKDGRHAVHQKTRAAGVAVWHLDDAPTMHIPRTDAHQASLRAIRAMSHCQTRAKLRQPNR</sequence>